<dbReference type="InterPro" id="IPR006464">
    <property type="entry name" value="AcTrfase_RimI/Ard1"/>
</dbReference>
<dbReference type="InterPro" id="IPR016181">
    <property type="entry name" value="Acyl_CoA_acyltransferase"/>
</dbReference>
<evidence type="ECO:0000313" key="6">
    <source>
        <dbReference type="EMBL" id="NQE32944.1"/>
    </source>
</evidence>
<organism evidence="6 7">
    <name type="scientific">Microcoleus asticus IPMA8</name>
    <dbReference type="NCBI Taxonomy" id="2563858"/>
    <lineage>
        <taxon>Bacteria</taxon>
        <taxon>Bacillati</taxon>
        <taxon>Cyanobacteriota</taxon>
        <taxon>Cyanophyceae</taxon>
        <taxon>Oscillatoriophycideae</taxon>
        <taxon>Oscillatoriales</taxon>
        <taxon>Microcoleaceae</taxon>
        <taxon>Microcoleus</taxon>
        <taxon>Microcoleus asticus</taxon>
    </lineage>
</organism>
<dbReference type="Proteomes" id="UP000702425">
    <property type="component" value="Unassembled WGS sequence"/>
</dbReference>
<gene>
    <name evidence="6" type="primary">rimI</name>
    <name evidence="6" type="ORF">E5S67_00661</name>
</gene>
<sequence length="234" mass="26335">MFSSVQFTAVRFLQIKHLAAEHLNSAVELDRLCFGGLWTLEGYGRELGSPNTDLLGLWASETGDCASERFDSELQSIEPNSILNSKPLSVETSSRATPNSKLTPTLIGLGCLWAILEEAHITILAIHPRFQGQGLGQALLWALLTKAHSRQLERATLEVRDSNLAAVSLYNKFGFKEAGRRKRYYKDTGEDALIMWRSGIEKPEFKLYLAVEKVQVCDRLHQKKWHLAIDGFEF</sequence>
<dbReference type="SUPFAM" id="SSF55729">
    <property type="entry name" value="Acyl-CoA N-acyltransferases (Nat)"/>
    <property type="match status" value="1"/>
</dbReference>
<reference evidence="6 7" key="1">
    <citation type="journal article" date="2020" name="Sci. Rep.">
        <title>A novel cyanobacterial geosmin producer, revising GeoA distribution and dispersion patterns in Bacteria.</title>
        <authorList>
            <person name="Churro C."/>
            <person name="Semedo-Aguiar A.P."/>
            <person name="Silva A.D."/>
            <person name="Pereira-Leal J.B."/>
            <person name="Leite R.B."/>
        </authorList>
    </citation>
    <scope>NUCLEOTIDE SEQUENCE [LARGE SCALE GENOMIC DNA]</scope>
    <source>
        <strain evidence="6 7">IPMA8</strain>
    </source>
</reference>
<dbReference type="PROSITE" id="PS51186">
    <property type="entry name" value="GNAT"/>
    <property type="match status" value="1"/>
</dbReference>
<feature type="domain" description="N-acetyltransferase" evidence="5">
    <location>
        <begin position="105"/>
        <end position="200"/>
    </location>
</feature>
<dbReference type="EMBL" id="SRRZ01000008">
    <property type="protein sequence ID" value="NQE32944.1"/>
    <property type="molecule type" value="Genomic_DNA"/>
</dbReference>
<dbReference type="EC" id="2.3.1.267" evidence="6"/>
<protein>
    <submittedName>
        <fullName evidence="6">Ribosomal-protein-alanine acetyltransferase</fullName>
        <ecNumber evidence="6">2.3.1.267</ecNumber>
    </submittedName>
</protein>
<evidence type="ECO:0000259" key="5">
    <source>
        <dbReference type="PROSITE" id="PS51186"/>
    </source>
</evidence>
<keyword evidence="3 6" id="KW-0808">Transferase</keyword>
<name>A0ABX2CRG0_9CYAN</name>
<evidence type="ECO:0000256" key="3">
    <source>
        <dbReference type="ARBA" id="ARBA00022679"/>
    </source>
</evidence>
<evidence type="ECO:0000256" key="2">
    <source>
        <dbReference type="ARBA" id="ARBA00022490"/>
    </source>
</evidence>
<dbReference type="Pfam" id="PF00583">
    <property type="entry name" value="Acetyltransf_1"/>
    <property type="match status" value="1"/>
</dbReference>
<dbReference type="PANTHER" id="PTHR43420:SF44">
    <property type="entry name" value="ACETYLTRANSFERASE YPEA"/>
    <property type="match status" value="1"/>
</dbReference>
<dbReference type="NCBIfam" id="TIGR01575">
    <property type="entry name" value="rimI"/>
    <property type="match status" value="1"/>
</dbReference>
<evidence type="ECO:0000313" key="7">
    <source>
        <dbReference type="Proteomes" id="UP000702425"/>
    </source>
</evidence>
<dbReference type="InterPro" id="IPR050680">
    <property type="entry name" value="YpeA/RimI_acetyltransf"/>
</dbReference>
<keyword evidence="2" id="KW-0963">Cytoplasm</keyword>
<dbReference type="Gene3D" id="3.40.630.30">
    <property type="match status" value="1"/>
</dbReference>
<dbReference type="PANTHER" id="PTHR43420">
    <property type="entry name" value="ACETYLTRANSFERASE"/>
    <property type="match status" value="1"/>
</dbReference>
<dbReference type="GO" id="GO:0008999">
    <property type="term" value="F:protein-N-terminal-alanine acetyltransferase activity"/>
    <property type="evidence" value="ECO:0007669"/>
    <property type="project" value="UniProtKB-EC"/>
</dbReference>
<dbReference type="CDD" id="cd04301">
    <property type="entry name" value="NAT_SF"/>
    <property type="match status" value="1"/>
</dbReference>
<evidence type="ECO:0000256" key="1">
    <source>
        <dbReference type="ARBA" id="ARBA00005395"/>
    </source>
</evidence>
<comment type="similarity">
    <text evidence="1">Belongs to the acetyltransferase family. RimI subfamily.</text>
</comment>
<dbReference type="InterPro" id="IPR000182">
    <property type="entry name" value="GNAT_dom"/>
</dbReference>
<evidence type="ECO:0000256" key="4">
    <source>
        <dbReference type="ARBA" id="ARBA00023315"/>
    </source>
</evidence>
<accession>A0ABX2CRG0</accession>
<keyword evidence="4 6" id="KW-0012">Acyltransferase</keyword>
<keyword evidence="7" id="KW-1185">Reference proteome</keyword>
<comment type="caution">
    <text evidence="6">The sequence shown here is derived from an EMBL/GenBank/DDBJ whole genome shotgun (WGS) entry which is preliminary data.</text>
</comment>
<proteinExistence type="inferred from homology"/>